<sequence>MVCRSELQQSCPPHPQLGDRGLECRLNATYARFFRSLNYDYIHASSETYPPRVALAVIA</sequence>
<evidence type="ECO:0000313" key="1">
    <source>
        <dbReference type="EMBL" id="BCZ21733.1"/>
    </source>
</evidence>
<keyword evidence="2" id="KW-1185">Reference proteome</keyword>
<dbReference type="Proteomes" id="UP000826012">
    <property type="component" value="Chromosome"/>
</dbReference>
<organism evidence="1 2">
    <name type="scientific">Mycobacterium senriense</name>
    <dbReference type="NCBI Taxonomy" id="2775496"/>
    <lineage>
        <taxon>Bacteria</taxon>
        <taxon>Bacillati</taxon>
        <taxon>Actinomycetota</taxon>
        <taxon>Actinomycetes</taxon>
        <taxon>Mycobacteriales</taxon>
        <taxon>Mycobacteriaceae</taxon>
        <taxon>Mycobacterium</taxon>
        <taxon>Mycobacterium avium complex (MAC)</taxon>
    </lineage>
</organism>
<protein>
    <submittedName>
        <fullName evidence="1">Uncharacterized protein</fullName>
    </submittedName>
</protein>
<dbReference type="EMBL" id="AP024828">
    <property type="protein sequence ID" value="BCZ21733.1"/>
    <property type="molecule type" value="Genomic_DNA"/>
</dbReference>
<gene>
    <name evidence="1" type="ORF">MTY59_15880</name>
</gene>
<reference evidence="1 2" key="1">
    <citation type="submission" date="2021-07" db="EMBL/GenBank/DDBJ databases">
        <title>Complete genome sequence of nontuberculous Mycobacterium sp. TY59.</title>
        <authorList>
            <person name="Fukushima K."/>
        </authorList>
    </citation>
    <scope>NUCLEOTIDE SEQUENCE [LARGE SCALE GENOMIC DNA]</scope>
    <source>
        <strain evidence="1 2">TY59</strain>
    </source>
</reference>
<accession>A0ABN6IFN5</accession>
<proteinExistence type="predicted"/>
<evidence type="ECO:0000313" key="2">
    <source>
        <dbReference type="Proteomes" id="UP000826012"/>
    </source>
</evidence>
<name>A0ABN6IFN5_9MYCO</name>
<reference evidence="1 2" key="2">
    <citation type="submission" date="2021-07" db="EMBL/GenBank/DDBJ databases">
        <authorList>
            <person name="Matsumoto Y."/>
            <person name="Motooka D."/>
            <person name="Nakamura S."/>
        </authorList>
    </citation>
    <scope>NUCLEOTIDE SEQUENCE [LARGE SCALE GENOMIC DNA]</scope>
    <source>
        <strain evidence="1 2">TY59</strain>
    </source>
</reference>